<gene>
    <name evidence="1" type="ORF">Bhyg_01940</name>
</gene>
<dbReference type="PANTHER" id="PTHR46455">
    <property type="entry name" value="SET AND MYND DOMAIN CONTAINING, ARTHROPOD-SPECIFIC, MEMBER 4, ISOFORM A"/>
    <property type="match status" value="1"/>
</dbReference>
<evidence type="ECO:0000313" key="1">
    <source>
        <dbReference type="EMBL" id="KAJ6646727.1"/>
    </source>
</evidence>
<dbReference type="AlphaFoldDB" id="A0A9Q0NAC5"/>
<reference evidence="1" key="1">
    <citation type="submission" date="2022-07" db="EMBL/GenBank/DDBJ databases">
        <authorList>
            <person name="Trinca V."/>
            <person name="Uliana J.V.C."/>
            <person name="Torres T.T."/>
            <person name="Ward R.J."/>
            <person name="Monesi N."/>
        </authorList>
    </citation>
    <scope>NUCLEOTIDE SEQUENCE</scope>
    <source>
        <strain evidence="1">HSMRA1968</strain>
        <tissue evidence="1">Whole embryos</tissue>
    </source>
</reference>
<protein>
    <recommendedName>
        <fullName evidence="3">Protein msta</fullName>
    </recommendedName>
</protein>
<feature type="non-terminal residue" evidence="1">
    <location>
        <position position="1"/>
    </location>
</feature>
<evidence type="ECO:0000313" key="2">
    <source>
        <dbReference type="Proteomes" id="UP001151699"/>
    </source>
</evidence>
<dbReference type="Proteomes" id="UP001151699">
    <property type="component" value="Chromosome A"/>
</dbReference>
<dbReference type="PANTHER" id="PTHR46455:SF5">
    <property type="entry name" value="SET AND MYND DOMAIN CONTAINING, ARTHROPOD-SPECIFIC, MEMBER 4, ISOFORM A"/>
    <property type="match status" value="1"/>
</dbReference>
<evidence type="ECO:0008006" key="3">
    <source>
        <dbReference type="Google" id="ProtNLM"/>
    </source>
</evidence>
<keyword evidence="2" id="KW-1185">Reference proteome</keyword>
<name>A0A9Q0NAC5_9DIPT</name>
<dbReference type="InterPro" id="IPR053010">
    <property type="entry name" value="SET_SmydA-8"/>
</dbReference>
<accession>A0A9Q0NAC5</accession>
<dbReference type="Gene3D" id="1.25.40.10">
    <property type="entry name" value="Tetratricopeptide repeat domain"/>
    <property type="match status" value="1"/>
</dbReference>
<dbReference type="EMBL" id="WJQU01000001">
    <property type="protein sequence ID" value="KAJ6646727.1"/>
    <property type="molecule type" value="Genomic_DNA"/>
</dbReference>
<proteinExistence type="predicted"/>
<comment type="caution">
    <text evidence="1">The sequence shown here is derived from an EMBL/GenBank/DDBJ whole genome shotgun (WGS) entry which is preliminary data.</text>
</comment>
<dbReference type="InterPro" id="IPR011990">
    <property type="entry name" value="TPR-like_helical_dom_sf"/>
</dbReference>
<dbReference type="OrthoDB" id="265717at2759"/>
<sequence>GTLKRREHLQEGKFFWCQCKRCCDPTELGTYSSAIQCPKCRGGLILSTDPLDQNSPWKCQNGNCAYIVTGKSMLLLVDTVFKELDSIHCNDVNGFEVFLEKYRNVFHKNHYLCICAKHSLFQLYGRSENFMIQELTIDQLRVKENYCRDILDVVNLLEPGLSKLRGVIMYELHAPVMIQATRLYESGEIKNNDLKKRLREVIKLLRESEEILKMEPEGSNEYTMAVAAGDALNRIGKV</sequence>
<organism evidence="1 2">
    <name type="scientific">Pseudolycoriella hygida</name>
    <dbReference type="NCBI Taxonomy" id="35572"/>
    <lineage>
        <taxon>Eukaryota</taxon>
        <taxon>Metazoa</taxon>
        <taxon>Ecdysozoa</taxon>
        <taxon>Arthropoda</taxon>
        <taxon>Hexapoda</taxon>
        <taxon>Insecta</taxon>
        <taxon>Pterygota</taxon>
        <taxon>Neoptera</taxon>
        <taxon>Endopterygota</taxon>
        <taxon>Diptera</taxon>
        <taxon>Nematocera</taxon>
        <taxon>Sciaroidea</taxon>
        <taxon>Sciaridae</taxon>
        <taxon>Pseudolycoriella</taxon>
    </lineage>
</organism>